<dbReference type="AlphaFoldDB" id="A0A4W3GFP8"/>
<evidence type="ECO:0000313" key="2">
    <source>
        <dbReference type="Ensembl" id="ENSCMIP00000001737.1"/>
    </source>
</evidence>
<sequence length="71" mass="7831">SHAQNTPFLSWAVTPQRKHSPAQTRPRANTPTHKHSPAQTRPRANTRSHKHSNAPTLPLQTLPGANTPLCK</sequence>
<evidence type="ECO:0000256" key="1">
    <source>
        <dbReference type="SAM" id="MobiDB-lite"/>
    </source>
</evidence>
<dbReference type="InParanoid" id="A0A4W3GFP8"/>
<evidence type="ECO:0000313" key="3">
    <source>
        <dbReference type="Proteomes" id="UP000314986"/>
    </source>
</evidence>
<dbReference type="Proteomes" id="UP000314986">
    <property type="component" value="Unassembled WGS sequence"/>
</dbReference>
<protein>
    <submittedName>
        <fullName evidence="2">Uncharacterized protein</fullName>
    </submittedName>
</protein>
<proteinExistence type="predicted"/>
<reference evidence="2" key="5">
    <citation type="submission" date="2025-09" db="UniProtKB">
        <authorList>
            <consortium name="Ensembl"/>
        </authorList>
    </citation>
    <scope>IDENTIFICATION</scope>
</reference>
<reference evidence="3" key="2">
    <citation type="journal article" date="2007" name="PLoS Biol.">
        <title>Survey sequencing and comparative analysis of the elephant shark (Callorhinchus milii) genome.</title>
        <authorList>
            <person name="Venkatesh B."/>
            <person name="Kirkness E.F."/>
            <person name="Loh Y.H."/>
            <person name="Halpern A.L."/>
            <person name="Lee A.P."/>
            <person name="Johnson J."/>
            <person name="Dandona N."/>
            <person name="Viswanathan L.D."/>
            <person name="Tay A."/>
            <person name="Venter J.C."/>
            <person name="Strausberg R.L."/>
            <person name="Brenner S."/>
        </authorList>
    </citation>
    <scope>NUCLEOTIDE SEQUENCE [LARGE SCALE GENOMIC DNA]</scope>
</reference>
<feature type="region of interest" description="Disordered" evidence="1">
    <location>
        <begin position="1"/>
        <end position="71"/>
    </location>
</feature>
<reference evidence="3" key="3">
    <citation type="journal article" date="2014" name="Nature">
        <title>Elephant shark genome provides unique insights into gnathostome evolution.</title>
        <authorList>
            <consortium name="International Elephant Shark Genome Sequencing Consortium"/>
            <person name="Venkatesh B."/>
            <person name="Lee A.P."/>
            <person name="Ravi V."/>
            <person name="Maurya A.K."/>
            <person name="Lian M.M."/>
            <person name="Swann J.B."/>
            <person name="Ohta Y."/>
            <person name="Flajnik M.F."/>
            <person name="Sutoh Y."/>
            <person name="Kasahara M."/>
            <person name="Hoon S."/>
            <person name="Gangu V."/>
            <person name="Roy S.W."/>
            <person name="Irimia M."/>
            <person name="Korzh V."/>
            <person name="Kondrychyn I."/>
            <person name="Lim Z.W."/>
            <person name="Tay B.H."/>
            <person name="Tohari S."/>
            <person name="Kong K.W."/>
            <person name="Ho S."/>
            <person name="Lorente-Galdos B."/>
            <person name="Quilez J."/>
            <person name="Marques-Bonet T."/>
            <person name="Raney B.J."/>
            <person name="Ingham P.W."/>
            <person name="Tay A."/>
            <person name="Hillier L.W."/>
            <person name="Minx P."/>
            <person name="Boehm T."/>
            <person name="Wilson R.K."/>
            <person name="Brenner S."/>
            <person name="Warren W.C."/>
        </authorList>
    </citation>
    <scope>NUCLEOTIDE SEQUENCE [LARGE SCALE GENOMIC DNA]</scope>
</reference>
<reference evidence="3" key="1">
    <citation type="journal article" date="2006" name="Science">
        <title>Ancient noncoding elements conserved in the human genome.</title>
        <authorList>
            <person name="Venkatesh B."/>
            <person name="Kirkness E.F."/>
            <person name="Loh Y.H."/>
            <person name="Halpern A.L."/>
            <person name="Lee A.P."/>
            <person name="Johnson J."/>
            <person name="Dandona N."/>
            <person name="Viswanathan L.D."/>
            <person name="Tay A."/>
            <person name="Venter J.C."/>
            <person name="Strausberg R.L."/>
            <person name="Brenner S."/>
        </authorList>
    </citation>
    <scope>NUCLEOTIDE SEQUENCE [LARGE SCALE GENOMIC DNA]</scope>
</reference>
<name>A0A4W3GFP8_CALMI</name>
<dbReference type="Ensembl" id="ENSCMIT00000001807.1">
    <property type="protein sequence ID" value="ENSCMIP00000001737.1"/>
    <property type="gene ID" value="ENSCMIG00000001088.1"/>
</dbReference>
<feature type="compositionally biased region" description="Polar residues" evidence="1">
    <location>
        <begin position="21"/>
        <end position="43"/>
    </location>
</feature>
<keyword evidence="3" id="KW-1185">Reference proteome</keyword>
<reference evidence="2" key="4">
    <citation type="submission" date="2025-08" db="UniProtKB">
        <authorList>
            <consortium name="Ensembl"/>
        </authorList>
    </citation>
    <scope>IDENTIFICATION</scope>
</reference>
<organism evidence="2 3">
    <name type="scientific">Callorhinchus milii</name>
    <name type="common">Ghost shark</name>
    <dbReference type="NCBI Taxonomy" id="7868"/>
    <lineage>
        <taxon>Eukaryota</taxon>
        <taxon>Metazoa</taxon>
        <taxon>Chordata</taxon>
        <taxon>Craniata</taxon>
        <taxon>Vertebrata</taxon>
        <taxon>Chondrichthyes</taxon>
        <taxon>Holocephali</taxon>
        <taxon>Chimaeriformes</taxon>
        <taxon>Callorhinchidae</taxon>
        <taxon>Callorhinchus</taxon>
    </lineage>
</organism>
<accession>A0A4W3GFP8</accession>